<proteinExistence type="predicted"/>
<gene>
    <name evidence="1" type="ORF">V5799_023191</name>
</gene>
<keyword evidence="2" id="KW-1185">Reference proteome</keyword>
<sequence length="131" mass="14373">MLKLLGTFLFFPRFGERRGVYYVLASFKGGRKENFVDQINIDELEQRTIDRPKQLLQEMGSGRKRGVGSGGARGSPWGAAPLKGPVATFSPPQFLSRGGTLWNLSAGLPPSTAPGQKPDKYHWVNKALVKA</sequence>
<comment type="caution">
    <text evidence="1">The sequence shown here is derived from an EMBL/GenBank/DDBJ whole genome shotgun (WGS) entry which is preliminary data.</text>
</comment>
<reference evidence="1 2" key="1">
    <citation type="journal article" date="2023" name="Arcadia Sci">
        <title>De novo assembly of a long-read Amblyomma americanum tick genome.</title>
        <authorList>
            <person name="Chou S."/>
            <person name="Poskanzer K.E."/>
            <person name="Rollins M."/>
            <person name="Thuy-Boun P.S."/>
        </authorList>
    </citation>
    <scope>NUCLEOTIDE SEQUENCE [LARGE SCALE GENOMIC DNA]</scope>
    <source>
        <strain evidence="1">F_SG_1</strain>
        <tissue evidence="1">Salivary glands</tissue>
    </source>
</reference>
<dbReference type="AlphaFoldDB" id="A0AAQ4FI94"/>
<accession>A0AAQ4FI94</accession>
<dbReference type="EMBL" id="JARKHS020002188">
    <property type="protein sequence ID" value="KAK8787034.1"/>
    <property type="molecule type" value="Genomic_DNA"/>
</dbReference>
<name>A0AAQ4FI94_AMBAM</name>
<evidence type="ECO:0000313" key="1">
    <source>
        <dbReference type="EMBL" id="KAK8787034.1"/>
    </source>
</evidence>
<evidence type="ECO:0000313" key="2">
    <source>
        <dbReference type="Proteomes" id="UP001321473"/>
    </source>
</evidence>
<protein>
    <submittedName>
        <fullName evidence="1">Uncharacterized protein</fullName>
    </submittedName>
</protein>
<organism evidence="1 2">
    <name type="scientific">Amblyomma americanum</name>
    <name type="common">Lone star tick</name>
    <dbReference type="NCBI Taxonomy" id="6943"/>
    <lineage>
        <taxon>Eukaryota</taxon>
        <taxon>Metazoa</taxon>
        <taxon>Ecdysozoa</taxon>
        <taxon>Arthropoda</taxon>
        <taxon>Chelicerata</taxon>
        <taxon>Arachnida</taxon>
        <taxon>Acari</taxon>
        <taxon>Parasitiformes</taxon>
        <taxon>Ixodida</taxon>
        <taxon>Ixodoidea</taxon>
        <taxon>Ixodidae</taxon>
        <taxon>Amblyomminae</taxon>
        <taxon>Amblyomma</taxon>
    </lineage>
</organism>
<dbReference type="Proteomes" id="UP001321473">
    <property type="component" value="Unassembled WGS sequence"/>
</dbReference>